<gene>
    <name evidence="1" type="ORF">Scep_014216</name>
</gene>
<dbReference type="AlphaFoldDB" id="A0AAP0J255"/>
<dbReference type="EMBL" id="JBBNAG010000006">
    <property type="protein sequence ID" value="KAK9125370.1"/>
    <property type="molecule type" value="Genomic_DNA"/>
</dbReference>
<protein>
    <submittedName>
        <fullName evidence="1">Uncharacterized protein</fullName>
    </submittedName>
</protein>
<name>A0AAP0J255_9MAGN</name>
<reference evidence="1 2" key="1">
    <citation type="submission" date="2024-01" db="EMBL/GenBank/DDBJ databases">
        <title>Genome assemblies of Stephania.</title>
        <authorList>
            <person name="Yang L."/>
        </authorList>
    </citation>
    <scope>NUCLEOTIDE SEQUENCE [LARGE SCALE GENOMIC DNA]</scope>
    <source>
        <strain evidence="1">JXDWG</strain>
        <tissue evidence="1">Leaf</tissue>
    </source>
</reference>
<dbReference type="Proteomes" id="UP001419268">
    <property type="component" value="Unassembled WGS sequence"/>
</dbReference>
<accession>A0AAP0J255</accession>
<organism evidence="1 2">
    <name type="scientific">Stephania cephalantha</name>
    <dbReference type="NCBI Taxonomy" id="152367"/>
    <lineage>
        <taxon>Eukaryota</taxon>
        <taxon>Viridiplantae</taxon>
        <taxon>Streptophyta</taxon>
        <taxon>Embryophyta</taxon>
        <taxon>Tracheophyta</taxon>
        <taxon>Spermatophyta</taxon>
        <taxon>Magnoliopsida</taxon>
        <taxon>Ranunculales</taxon>
        <taxon>Menispermaceae</taxon>
        <taxon>Menispermoideae</taxon>
        <taxon>Cissampelideae</taxon>
        <taxon>Stephania</taxon>
    </lineage>
</organism>
<sequence>MVGKAVWWSVGFNFQVFTSPKGWIDALEIHTITTVFSINVNPIEVVFPSFFLFVFCK</sequence>
<keyword evidence="2" id="KW-1185">Reference proteome</keyword>
<evidence type="ECO:0000313" key="1">
    <source>
        <dbReference type="EMBL" id="KAK9125370.1"/>
    </source>
</evidence>
<proteinExistence type="predicted"/>
<evidence type="ECO:0000313" key="2">
    <source>
        <dbReference type="Proteomes" id="UP001419268"/>
    </source>
</evidence>
<comment type="caution">
    <text evidence="1">The sequence shown here is derived from an EMBL/GenBank/DDBJ whole genome shotgun (WGS) entry which is preliminary data.</text>
</comment>